<keyword evidence="4" id="KW-0732">Signal</keyword>
<dbReference type="SMART" id="SM01190">
    <property type="entry name" value="EMP24_GP25L"/>
    <property type="match status" value="1"/>
</dbReference>
<evidence type="ECO:0000256" key="5">
    <source>
        <dbReference type="ARBA" id="ARBA00022989"/>
    </source>
</evidence>
<dbReference type="EMBL" id="JAIVGD010000005">
    <property type="protein sequence ID" value="KAH0775382.1"/>
    <property type="molecule type" value="Genomic_DNA"/>
</dbReference>
<reference evidence="8 9" key="1">
    <citation type="journal article" date="2021" name="bioRxiv">
        <title>Chromosome-scale and haplotype-resolved genome assembly of a tetraploid potato cultivar.</title>
        <authorList>
            <person name="Sun H."/>
            <person name="Jiao W.-B."/>
            <person name="Krause K."/>
            <person name="Campoy J.A."/>
            <person name="Goel M."/>
            <person name="Folz-Donahue K."/>
            <person name="Kukat C."/>
            <person name="Huettel B."/>
            <person name="Schneeberger K."/>
        </authorList>
    </citation>
    <scope>NUCLEOTIDE SEQUENCE [LARGE SCALE GENOMIC DNA]</scope>
    <source>
        <strain evidence="8">SolTubOtavaFocal</strain>
        <tissue evidence="8">Leaves</tissue>
    </source>
</reference>
<proteinExistence type="inferred from homology"/>
<comment type="subcellular location">
    <subcellularLocation>
        <location evidence="1">Membrane</location>
        <topology evidence="1">Single-pass type I membrane protein</topology>
    </subcellularLocation>
</comment>
<keyword evidence="3" id="KW-0812">Transmembrane</keyword>
<dbReference type="Pfam" id="PF01105">
    <property type="entry name" value="EMP24_GP25L"/>
    <property type="match status" value="1"/>
</dbReference>
<keyword evidence="9" id="KW-1185">Reference proteome</keyword>
<evidence type="ECO:0000256" key="1">
    <source>
        <dbReference type="ARBA" id="ARBA00004479"/>
    </source>
</evidence>
<dbReference type="PANTHER" id="PTHR22811">
    <property type="entry name" value="TRANSMEMBRANE EMP24 DOMAIN-CONTAINING PROTEIN"/>
    <property type="match status" value="1"/>
</dbReference>
<keyword evidence="6" id="KW-0472">Membrane</keyword>
<protein>
    <recommendedName>
        <fullName evidence="7">GOLD domain-containing protein</fullName>
    </recommendedName>
</protein>
<gene>
    <name evidence="8" type="ORF">KY290_012519</name>
</gene>
<evidence type="ECO:0000256" key="6">
    <source>
        <dbReference type="ARBA" id="ARBA00023136"/>
    </source>
</evidence>
<evidence type="ECO:0000313" key="8">
    <source>
        <dbReference type="EMBL" id="KAH0775382.1"/>
    </source>
</evidence>
<accession>A0ABQ7W6B6</accession>
<keyword evidence="5" id="KW-1133">Transmembrane helix</keyword>
<comment type="caution">
    <text evidence="8">The sequence shown here is derived from an EMBL/GenBank/DDBJ whole genome shotgun (WGS) entry which is preliminary data.</text>
</comment>
<dbReference type="Proteomes" id="UP000826656">
    <property type="component" value="Unassembled WGS sequence"/>
</dbReference>
<dbReference type="InterPro" id="IPR009038">
    <property type="entry name" value="GOLD_dom"/>
</dbReference>
<evidence type="ECO:0000256" key="3">
    <source>
        <dbReference type="ARBA" id="ARBA00022692"/>
    </source>
</evidence>
<dbReference type="PROSITE" id="PS50866">
    <property type="entry name" value="GOLD"/>
    <property type="match status" value="1"/>
</dbReference>
<evidence type="ECO:0000256" key="4">
    <source>
        <dbReference type="ARBA" id="ARBA00022729"/>
    </source>
</evidence>
<name>A0ABQ7W6B6_SOLTU</name>
<comment type="similarity">
    <text evidence="2">Belongs to the EMP24/GP25L family.</text>
</comment>
<feature type="domain" description="GOLD" evidence="7">
    <location>
        <begin position="246"/>
        <end position="334"/>
    </location>
</feature>
<evidence type="ECO:0000259" key="7">
    <source>
        <dbReference type="PROSITE" id="PS50866"/>
    </source>
</evidence>
<dbReference type="InterPro" id="IPR015720">
    <property type="entry name" value="Emp24-like"/>
</dbReference>
<organism evidence="8 9">
    <name type="scientific">Solanum tuberosum</name>
    <name type="common">Potato</name>
    <dbReference type="NCBI Taxonomy" id="4113"/>
    <lineage>
        <taxon>Eukaryota</taxon>
        <taxon>Viridiplantae</taxon>
        <taxon>Streptophyta</taxon>
        <taxon>Embryophyta</taxon>
        <taxon>Tracheophyta</taxon>
        <taxon>Spermatophyta</taxon>
        <taxon>Magnoliopsida</taxon>
        <taxon>eudicotyledons</taxon>
        <taxon>Gunneridae</taxon>
        <taxon>Pentapetalae</taxon>
        <taxon>asterids</taxon>
        <taxon>lamiids</taxon>
        <taxon>Solanales</taxon>
        <taxon>Solanaceae</taxon>
        <taxon>Solanoideae</taxon>
        <taxon>Solaneae</taxon>
        <taxon>Solanum</taxon>
    </lineage>
</organism>
<evidence type="ECO:0000256" key="2">
    <source>
        <dbReference type="ARBA" id="ARBA00007104"/>
    </source>
</evidence>
<evidence type="ECO:0000313" key="9">
    <source>
        <dbReference type="Proteomes" id="UP000826656"/>
    </source>
</evidence>
<sequence>MCIGSSASQSKSPRLENKQQVTTNLVVQSNGSKDIVCTNLFEALGVEKELELIDSNPSKEKTLVRADPDNNIQSVSTPIGVCSMRTDKYGNVMSPTVAKAIQESQAAMLLKPNSAIKPPMVTLSILAHEVTSQNLDSPDEHQGEFGQLLSSTGNDKILARDDKFVKQHYVAHKNCQKYFMISSKYKMKNQFYCYHYTMDVPQLDSSSNASLLESPIPIDELSTLAHLKEKTLAARIYGIRFEIDKEECLSHNVHLEGDTIHVSFVVIQADTPWHSANKGGVDLMIKGPSGELIHGFRDKTSEKYEFVAYKKGIYQFCFTNKSPYHETLEFDVQVVHYTYYDQHAKNEHFDPLLDQLSKLEAALYNIQFEQHWLEAHTARQALLNEGMSQRAITKALLESVTLVGVCFLQVFLLQRLFENKLQTVRV</sequence>